<evidence type="ECO:0000313" key="1">
    <source>
        <dbReference type="EMBL" id="UCQ02049.1"/>
    </source>
</evidence>
<evidence type="ECO:0000313" key="2">
    <source>
        <dbReference type="Proteomes" id="UP000245918"/>
    </source>
</evidence>
<geneLocation type="plasmid" evidence="1 2">
    <name>pET-ATCC-159-1</name>
</geneLocation>
<keyword evidence="1" id="KW-0614">Plasmid</keyword>
<reference evidence="1" key="1">
    <citation type="submission" date="2021-09" db="EMBL/GenBank/DDBJ databases">
        <title>Comparative genomics of Edwardsiella genus reveals species-based diversity.</title>
        <authorList>
            <person name="Tekedar H.C."/>
            <person name="Kumru S."/>
            <person name="Waldbieser G.C."/>
            <person name="Reichley S.R."/>
            <person name="Lawrence M.L."/>
            <person name="Griffin M.J."/>
        </authorList>
    </citation>
    <scope>NUCLEOTIDE SEQUENCE</scope>
    <source>
        <strain evidence="1">ATCC 15947</strain>
    </source>
</reference>
<dbReference type="EMBL" id="CP084508">
    <property type="protein sequence ID" value="UCQ02049.1"/>
    <property type="molecule type" value="Genomic_DNA"/>
</dbReference>
<proteinExistence type="predicted"/>
<gene>
    <name evidence="1" type="ORF">DCL27_17090</name>
</gene>
<dbReference type="Proteomes" id="UP000245918">
    <property type="component" value="Plasmid pET-ATCC-159-1"/>
</dbReference>
<keyword evidence="2" id="KW-1185">Reference proteome</keyword>
<sequence>MNDHHLYLTRQSRLPLMPGKISENHFYLLIEVSPIHSEKVINALRDFLVMGYPRREACERNRVSQGYFSGALGRIQRTHQMVSKLIPFYISETSISYTG</sequence>
<protein>
    <submittedName>
        <fullName evidence="1">Adhesin biosynthesis transcription regulatory family protein</fullName>
    </submittedName>
</protein>
<accession>A0AC61TMV7</accession>
<name>A0AC61TMV7_EDWTA</name>
<organism evidence="1 2">
    <name type="scientific">Edwardsiella tarda ATCC 15947 = NBRC 105688</name>
    <dbReference type="NCBI Taxonomy" id="667121"/>
    <lineage>
        <taxon>Bacteria</taxon>
        <taxon>Pseudomonadati</taxon>
        <taxon>Pseudomonadota</taxon>
        <taxon>Gammaproteobacteria</taxon>
        <taxon>Enterobacterales</taxon>
        <taxon>Hafniaceae</taxon>
        <taxon>Edwardsiella</taxon>
    </lineage>
</organism>